<protein>
    <recommendedName>
        <fullName evidence="3">Transposase IS4-like domain-containing protein</fullName>
    </recommendedName>
</protein>
<organism evidence="1 2">
    <name type="scientific">Dictyobacter aurantiacus</name>
    <dbReference type="NCBI Taxonomy" id="1936993"/>
    <lineage>
        <taxon>Bacteria</taxon>
        <taxon>Bacillati</taxon>
        <taxon>Chloroflexota</taxon>
        <taxon>Ktedonobacteria</taxon>
        <taxon>Ktedonobacterales</taxon>
        <taxon>Dictyobacteraceae</taxon>
        <taxon>Dictyobacter</taxon>
    </lineage>
</organism>
<evidence type="ECO:0000313" key="1">
    <source>
        <dbReference type="EMBL" id="GCE07813.1"/>
    </source>
</evidence>
<reference evidence="2" key="1">
    <citation type="submission" date="2018-12" db="EMBL/GenBank/DDBJ databases">
        <title>Tengunoibacter tsumagoiensis gen. nov., sp. nov., Dictyobacter kobayashii sp. nov., D. alpinus sp. nov., and D. joshuensis sp. nov. and description of Dictyobacteraceae fam. nov. within the order Ktedonobacterales isolated from Tengu-no-mugimeshi.</title>
        <authorList>
            <person name="Wang C.M."/>
            <person name="Zheng Y."/>
            <person name="Sakai Y."/>
            <person name="Toyoda A."/>
            <person name="Minakuchi Y."/>
            <person name="Abe K."/>
            <person name="Yokota A."/>
            <person name="Yabe S."/>
        </authorList>
    </citation>
    <scope>NUCLEOTIDE SEQUENCE [LARGE SCALE GENOMIC DNA]</scope>
    <source>
        <strain evidence="2">S-27</strain>
    </source>
</reference>
<gene>
    <name evidence="1" type="ORF">KDAU_51420</name>
</gene>
<sequence>MMSYRSSVSPSGNIDARQAKLSEVLRDPSTQWEEQVIPWYGQGRRRMQWCSGTSWWHRAKQPPLPIRWVLIRDPEGKQEPKALVSTDQHVSPLTIILTFMLRWSIETTFEQTRAHLGFQTQRQWSDTAIERSTPLL</sequence>
<evidence type="ECO:0000313" key="2">
    <source>
        <dbReference type="Proteomes" id="UP000287224"/>
    </source>
</evidence>
<comment type="caution">
    <text evidence="1">The sequence shown here is derived from an EMBL/GenBank/DDBJ whole genome shotgun (WGS) entry which is preliminary data.</text>
</comment>
<evidence type="ECO:0008006" key="3">
    <source>
        <dbReference type="Google" id="ProtNLM"/>
    </source>
</evidence>
<dbReference type="OrthoDB" id="29496at2"/>
<dbReference type="EMBL" id="BIFQ01000002">
    <property type="protein sequence ID" value="GCE07813.1"/>
    <property type="molecule type" value="Genomic_DNA"/>
</dbReference>
<keyword evidence="2" id="KW-1185">Reference proteome</keyword>
<proteinExistence type="predicted"/>
<dbReference type="AlphaFoldDB" id="A0A401ZLS9"/>
<dbReference type="RefSeq" id="WP_126599907.1">
    <property type="nucleotide sequence ID" value="NZ_BIFQ01000002.1"/>
</dbReference>
<name>A0A401ZLS9_9CHLR</name>
<accession>A0A401ZLS9</accession>
<dbReference type="Proteomes" id="UP000287224">
    <property type="component" value="Unassembled WGS sequence"/>
</dbReference>